<dbReference type="PANTHER" id="PTHR32410:SF153">
    <property type="entry name" value="CHP-RICH ZINC FINGER PROTEIN-LIKE-RELATED"/>
    <property type="match status" value="1"/>
</dbReference>
<accession>A0AAU9SQ34</accession>
<dbReference type="InterPro" id="IPR046349">
    <property type="entry name" value="C1-like_sf"/>
</dbReference>
<keyword evidence="5" id="KW-1185">Reference proteome</keyword>
<reference evidence="4 5" key="1">
    <citation type="submission" date="2022-03" db="EMBL/GenBank/DDBJ databases">
        <authorList>
            <person name="Nunn A."/>
            <person name="Chopra R."/>
            <person name="Nunn A."/>
            <person name="Contreras Garrido A."/>
        </authorList>
    </citation>
    <scope>NUCLEOTIDE SEQUENCE [LARGE SCALE GENOMIC DNA]</scope>
</reference>
<evidence type="ECO:0000256" key="1">
    <source>
        <dbReference type="ARBA" id="ARBA00022737"/>
    </source>
</evidence>
<dbReference type="InterPro" id="IPR004146">
    <property type="entry name" value="DC1"/>
</dbReference>
<feature type="domain" description="DC1" evidence="2">
    <location>
        <begin position="281"/>
        <end position="327"/>
    </location>
</feature>
<dbReference type="Pfam" id="PF22926">
    <property type="entry name" value="C1-like_CT"/>
    <property type="match status" value="1"/>
</dbReference>
<dbReference type="EMBL" id="OU466862">
    <property type="protein sequence ID" value="CAH2069347.1"/>
    <property type="molecule type" value="Genomic_DNA"/>
</dbReference>
<feature type="domain" description="DC1-like C-terminal" evidence="3">
    <location>
        <begin position="502"/>
        <end position="540"/>
    </location>
</feature>
<dbReference type="Pfam" id="PF03107">
    <property type="entry name" value="C1_2"/>
    <property type="match status" value="2"/>
</dbReference>
<dbReference type="InterPro" id="IPR054483">
    <property type="entry name" value="DC1-like_CT"/>
</dbReference>
<organism evidence="4 5">
    <name type="scientific">Thlaspi arvense</name>
    <name type="common">Field penny-cress</name>
    <dbReference type="NCBI Taxonomy" id="13288"/>
    <lineage>
        <taxon>Eukaryota</taxon>
        <taxon>Viridiplantae</taxon>
        <taxon>Streptophyta</taxon>
        <taxon>Embryophyta</taxon>
        <taxon>Tracheophyta</taxon>
        <taxon>Spermatophyta</taxon>
        <taxon>Magnoliopsida</taxon>
        <taxon>eudicotyledons</taxon>
        <taxon>Gunneridae</taxon>
        <taxon>Pentapetalae</taxon>
        <taxon>rosids</taxon>
        <taxon>malvids</taxon>
        <taxon>Brassicales</taxon>
        <taxon>Brassicaceae</taxon>
        <taxon>Thlaspideae</taxon>
        <taxon>Thlaspi</taxon>
    </lineage>
</organism>
<dbReference type="AlphaFoldDB" id="A0AAU9SQ34"/>
<sequence length="546" mass="62497">MDSIGVFNEVEINGNPTFVFTTSQQIHSPDSSGGCDLPLQPLFLCPLTRFALVERRKENIERFRNDDTFVPVYDSPHFPDSRGQLDLVESLPSESGRNEPICKLPVIPLYWCNNDEPSKEIICICGNSNVGTDYYFCLECDLPIYHKECVESPLVIKHPFHPRHSLQLFMAPHGCNCDSYFVHTRCALRGDVWDGQELEGVPEEPDVVAEPFETIADGVILHFTHGHHMRLEMSLIYDHTRVCQACVLPIYEGGFYACMDQCDFILHDACANAPRRIHNALHPHPLTLKAVVTNGQFHCKACWQRGCGFAYECQVDEDCFKLDVTCASVSEPFHYQGHEHLLFLAMDPEEKPKCHVCKSEPKGHVLNCIECDFVLCFMCATLPYKVRYKHDRHYLTFRHWGEASDSDWCEICEGKLIIGTKDLLYDGQYANEGTTWFDEMLSADGRQYANEGTTGFYECSECCTTLHIHCLLGKHRYMKPGQTITVKRTMIDEFLIFKRNCHILHNNSNPRPTCRQCQRRCPFNTVYKVGTLTYCCLDCATLDVYV</sequence>
<name>A0AAU9SQ34_THLAR</name>
<evidence type="ECO:0000259" key="2">
    <source>
        <dbReference type="Pfam" id="PF03107"/>
    </source>
</evidence>
<dbReference type="InterPro" id="IPR053192">
    <property type="entry name" value="Vacuole_Formation_Reg"/>
</dbReference>
<proteinExistence type="predicted"/>
<evidence type="ECO:0000313" key="4">
    <source>
        <dbReference type="EMBL" id="CAH2069347.1"/>
    </source>
</evidence>
<keyword evidence="1" id="KW-0677">Repeat</keyword>
<feature type="domain" description="DC1" evidence="2">
    <location>
        <begin position="223"/>
        <end position="271"/>
    </location>
</feature>
<dbReference type="SUPFAM" id="SSF57889">
    <property type="entry name" value="Cysteine-rich domain"/>
    <property type="match status" value="4"/>
</dbReference>
<protein>
    <recommendedName>
        <fullName evidence="6">Cysteine/Histidine-rich C1 domain family protein</fullName>
    </recommendedName>
</protein>
<evidence type="ECO:0000313" key="5">
    <source>
        <dbReference type="Proteomes" id="UP000836841"/>
    </source>
</evidence>
<dbReference type="PANTHER" id="PTHR32410">
    <property type="entry name" value="CYSTEINE/HISTIDINE-RICH C1 DOMAIN FAMILY PROTEIN"/>
    <property type="match status" value="1"/>
</dbReference>
<dbReference type="Proteomes" id="UP000836841">
    <property type="component" value="Chromosome 6"/>
</dbReference>
<gene>
    <name evidence="4" type="ORF">TAV2_LOCUS21431</name>
</gene>
<evidence type="ECO:0000259" key="3">
    <source>
        <dbReference type="Pfam" id="PF22926"/>
    </source>
</evidence>
<evidence type="ECO:0008006" key="6">
    <source>
        <dbReference type="Google" id="ProtNLM"/>
    </source>
</evidence>